<dbReference type="EMBL" id="QHJQ01000016">
    <property type="protein sequence ID" value="PXA02912.1"/>
    <property type="molecule type" value="Genomic_DNA"/>
</dbReference>
<evidence type="ECO:0000313" key="5">
    <source>
        <dbReference type="Proteomes" id="UP000247099"/>
    </source>
</evidence>
<keyword evidence="3" id="KW-0472">Membrane</keyword>
<feature type="compositionally biased region" description="Low complexity" evidence="2">
    <location>
        <begin position="183"/>
        <end position="192"/>
    </location>
</feature>
<keyword evidence="3" id="KW-0812">Transmembrane</keyword>
<feature type="compositionally biased region" description="Low complexity" evidence="2">
    <location>
        <begin position="267"/>
        <end position="278"/>
    </location>
</feature>
<dbReference type="RefSeq" id="WP_110132231.1">
    <property type="nucleotide sequence ID" value="NZ_QHJQ01000016.1"/>
</dbReference>
<dbReference type="OrthoDB" id="195553at2"/>
<organism evidence="4 5">
    <name type="scientific">Coraliomargarita sinensis</name>
    <dbReference type="NCBI Taxonomy" id="2174842"/>
    <lineage>
        <taxon>Bacteria</taxon>
        <taxon>Pseudomonadati</taxon>
        <taxon>Verrucomicrobiota</taxon>
        <taxon>Opitutia</taxon>
        <taxon>Puniceicoccales</taxon>
        <taxon>Coraliomargaritaceae</taxon>
        <taxon>Coraliomargarita</taxon>
    </lineage>
</organism>
<keyword evidence="5" id="KW-1185">Reference proteome</keyword>
<evidence type="ECO:0000256" key="2">
    <source>
        <dbReference type="SAM" id="MobiDB-lite"/>
    </source>
</evidence>
<name>A0A317ZE16_9BACT</name>
<feature type="coiled-coil region" evidence="1">
    <location>
        <begin position="73"/>
        <end position="146"/>
    </location>
</feature>
<dbReference type="AlphaFoldDB" id="A0A317ZE16"/>
<feature type="region of interest" description="Disordered" evidence="2">
    <location>
        <begin position="428"/>
        <end position="452"/>
    </location>
</feature>
<feature type="compositionally biased region" description="Basic and acidic residues" evidence="2">
    <location>
        <begin position="305"/>
        <end position="342"/>
    </location>
</feature>
<dbReference type="InParanoid" id="A0A317ZE16"/>
<feature type="compositionally biased region" description="Acidic residues" evidence="2">
    <location>
        <begin position="279"/>
        <end position="294"/>
    </location>
</feature>
<evidence type="ECO:0000256" key="1">
    <source>
        <dbReference type="SAM" id="Coils"/>
    </source>
</evidence>
<reference evidence="4 5" key="1">
    <citation type="submission" date="2018-05" db="EMBL/GenBank/DDBJ databases">
        <title>Coraliomargarita sinensis sp. nov., isolated from a marine solar saltern.</title>
        <authorList>
            <person name="Zhou L.Y."/>
        </authorList>
    </citation>
    <scope>NUCLEOTIDE SEQUENCE [LARGE SCALE GENOMIC DNA]</scope>
    <source>
        <strain evidence="4 5">WN38</strain>
    </source>
</reference>
<comment type="caution">
    <text evidence="4">The sequence shown here is derived from an EMBL/GenBank/DDBJ whole genome shotgun (WGS) entry which is preliminary data.</text>
</comment>
<feature type="compositionally biased region" description="Basic and acidic residues" evidence="2">
    <location>
        <begin position="221"/>
        <end position="248"/>
    </location>
</feature>
<evidence type="ECO:0000313" key="4">
    <source>
        <dbReference type="EMBL" id="PXA02912.1"/>
    </source>
</evidence>
<dbReference type="Proteomes" id="UP000247099">
    <property type="component" value="Unassembled WGS sequence"/>
</dbReference>
<proteinExistence type="predicted"/>
<sequence>MHPDDDPQTTLSKWPFILGDVLLVATALSIAVLGGWQLTNWQVGACVAAVALGAGLFVLPYVVEFKVRVREEREDREADLRILQKHILNAEQEISGLDARMRGLEDSVSQAGGPNAALTEVIDQKIKQLEEDRRAQEKVVQDLQEEFKALPKEVPPAFDPEVLEPIEKRLAALEAKPKPEPAPKAVGPAPVETGPKQAEPAPSTGKTTPPAKPEKTVAQIERPKRSARERHGPEEARLLQRAITDKGDNSSAAVSRIIESKAKEQAAKPSPEAKAPEPVVEEPEPEVEEKEAEQDSPPSETPEATEGKVPAEEKASSTEEEARPEKENVENRQVPDETHKAPEAGSAGMLFDEEKITSPVTRTKAKKNDAVLTASVFIGIGNKPYLRGSGGGLNWDKGVVMEFQEIGKWRWVAPSDLDAAIDVQIYRNDEDPDKSGKYTVEPGQKLEVSPVF</sequence>
<gene>
    <name evidence="4" type="ORF">DDZ13_14755</name>
</gene>
<accession>A0A317ZE16</accession>
<feature type="transmembrane region" description="Helical" evidence="3">
    <location>
        <begin position="16"/>
        <end position="36"/>
    </location>
</feature>
<keyword evidence="3" id="KW-1133">Transmembrane helix</keyword>
<keyword evidence="1" id="KW-0175">Coiled coil</keyword>
<feature type="region of interest" description="Disordered" evidence="2">
    <location>
        <begin position="173"/>
        <end position="364"/>
    </location>
</feature>
<feature type="transmembrane region" description="Helical" evidence="3">
    <location>
        <begin position="42"/>
        <end position="63"/>
    </location>
</feature>
<protein>
    <submittedName>
        <fullName evidence="4">Uncharacterized protein</fullName>
    </submittedName>
</protein>
<evidence type="ECO:0000256" key="3">
    <source>
        <dbReference type="SAM" id="Phobius"/>
    </source>
</evidence>